<sequence length="163" mass="19541">MIRSKNVREIECYTFENEIEADIQLVFECLNDDEHVLKWNSLIIENISEVPKDEIKVGSTYISRQKFEKKVFEAKATYTKYTPPYKVAVETDTKEGISRTEYTLKEFDEGTILQVRVTLLPSNWYYKILTNLMKWSFKFIYDDQFKSFIDYVYDVQYERDVRG</sequence>
<reference evidence="3 4" key="1">
    <citation type="journal article" date="2014" name="Arch. Microbiol.">
        <title>Bacillus mesophilum sp. nov., strain IITR-54T, a novel 4-chlorobiphenyl dechlorinating bacterium.</title>
        <authorList>
            <person name="Manickam N."/>
            <person name="Singh N.K."/>
            <person name="Bajaj A."/>
            <person name="Kumar R.M."/>
            <person name="Kaur G."/>
            <person name="Kaur N."/>
            <person name="Bala M."/>
            <person name="Kumar A."/>
            <person name="Mayilraj S."/>
        </authorList>
    </citation>
    <scope>NUCLEOTIDE SEQUENCE [LARGE SCALE GENOMIC DNA]</scope>
    <source>
        <strain evidence="3 4">IITR-54</strain>
    </source>
</reference>
<dbReference type="EMBL" id="WBOT01000005">
    <property type="protein sequence ID" value="KAB2331434.1"/>
    <property type="molecule type" value="Genomic_DNA"/>
</dbReference>
<dbReference type="InterPro" id="IPR013538">
    <property type="entry name" value="ASHA1/2-like_C"/>
</dbReference>
<dbReference type="Proteomes" id="UP000441354">
    <property type="component" value="Unassembled WGS sequence"/>
</dbReference>
<comment type="similarity">
    <text evidence="1">Belongs to the AHA1 family.</text>
</comment>
<name>A0A7V7RK36_9BACI</name>
<gene>
    <name evidence="3" type="ORF">F7732_16455</name>
</gene>
<evidence type="ECO:0000313" key="3">
    <source>
        <dbReference type="EMBL" id="KAB2331434.1"/>
    </source>
</evidence>
<keyword evidence="4" id="KW-1185">Reference proteome</keyword>
<evidence type="ECO:0000259" key="2">
    <source>
        <dbReference type="Pfam" id="PF08327"/>
    </source>
</evidence>
<evidence type="ECO:0000313" key="4">
    <source>
        <dbReference type="Proteomes" id="UP000441354"/>
    </source>
</evidence>
<proteinExistence type="inferred from homology"/>
<dbReference type="CDD" id="cd07812">
    <property type="entry name" value="SRPBCC"/>
    <property type="match status" value="1"/>
</dbReference>
<dbReference type="InterPro" id="IPR023393">
    <property type="entry name" value="START-like_dom_sf"/>
</dbReference>
<feature type="domain" description="Activator of Hsp90 ATPase homologue 1/2-like C-terminal" evidence="2">
    <location>
        <begin position="21"/>
        <end position="124"/>
    </location>
</feature>
<protein>
    <submittedName>
        <fullName evidence="3">SRPBCC family protein</fullName>
    </submittedName>
</protein>
<dbReference type="Gene3D" id="3.30.530.20">
    <property type="match status" value="1"/>
</dbReference>
<evidence type="ECO:0000256" key="1">
    <source>
        <dbReference type="ARBA" id="ARBA00006817"/>
    </source>
</evidence>
<comment type="caution">
    <text evidence="3">The sequence shown here is derived from an EMBL/GenBank/DDBJ whole genome shotgun (WGS) entry which is preliminary data.</text>
</comment>
<accession>A0A7V7RK36</accession>
<dbReference type="SUPFAM" id="SSF55961">
    <property type="entry name" value="Bet v1-like"/>
    <property type="match status" value="1"/>
</dbReference>
<dbReference type="Pfam" id="PF08327">
    <property type="entry name" value="AHSA1"/>
    <property type="match status" value="1"/>
</dbReference>
<organism evidence="3 4">
    <name type="scientific">Bacillus mesophilum</name>
    <dbReference type="NCBI Taxonomy" id="1071718"/>
    <lineage>
        <taxon>Bacteria</taxon>
        <taxon>Bacillati</taxon>
        <taxon>Bacillota</taxon>
        <taxon>Bacilli</taxon>
        <taxon>Bacillales</taxon>
        <taxon>Bacillaceae</taxon>
        <taxon>Bacillus</taxon>
    </lineage>
</organism>
<dbReference type="AlphaFoldDB" id="A0A7V7RK36"/>